<name>A0A9W9F0W3_9EURO</name>
<comment type="caution">
    <text evidence="1">The sequence shown here is derived from an EMBL/GenBank/DDBJ whole genome shotgun (WGS) entry which is preliminary data.</text>
</comment>
<dbReference type="Proteomes" id="UP001141434">
    <property type="component" value="Unassembled WGS sequence"/>
</dbReference>
<dbReference type="Gene3D" id="3.80.10.10">
    <property type="entry name" value="Ribonuclease Inhibitor"/>
    <property type="match status" value="1"/>
</dbReference>
<dbReference type="GeneID" id="81396165"/>
<dbReference type="RefSeq" id="XP_056509796.1">
    <property type="nucleotide sequence ID" value="XM_056656996.1"/>
</dbReference>
<dbReference type="EMBL" id="JAPMSZ010000009">
    <property type="protein sequence ID" value="KAJ5091598.1"/>
    <property type="molecule type" value="Genomic_DNA"/>
</dbReference>
<proteinExistence type="predicted"/>
<reference evidence="1" key="2">
    <citation type="journal article" date="2023" name="IMA Fungus">
        <title>Comparative genomic study of the Penicillium genus elucidates a diverse pangenome and 15 lateral gene transfer events.</title>
        <authorList>
            <person name="Petersen C."/>
            <person name="Sorensen T."/>
            <person name="Nielsen M.R."/>
            <person name="Sondergaard T.E."/>
            <person name="Sorensen J.L."/>
            <person name="Fitzpatrick D.A."/>
            <person name="Frisvad J.C."/>
            <person name="Nielsen K.L."/>
        </authorList>
    </citation>
    <scope>NUCLEOTIDE SEQUENCE</scope>
    <source>
        <strain evidence="1">IBT 34128</strain>
    </source>
</reference>
<accession>A0A9W9F0W3</accession>
<evidence type="ECO:0000313" key="2">
    <source>
        <dbReference type="Proteomes" id="UP001141434"/>
    </source>
</evidence>
<reference evidence="1" key="1">
    <citation type="submission" date="2022-11" db="EMBL/GenBank/DDBJ databases">
        <authorList>
            <person name="Petersen C."/>
        </authorList>
    </citation>
    <scope>NUCLEOTIDE SEQUENCE</scope>
    <source>
        <strain evidence="1">IBT 34128</strain>
    </source>
</reference>
<dbReference type="InterPro" id="IPR032675">
    <property type="entry name" value="LRR_dom_sf"/>
</dbReference>
<gene>
    <name evidence="1" type="ORF">NUU61_006468</name>
</gene>
<protein>
    <recommendedName>
        <fullName evidence="3">F-box domain-containing protein</fullName>
    </recommendedName>
</protein>
<evidence type="ECO:0000313" key="1">
    <source>
        <dbReference type="EMBL" id="KAJ5091598.1"/>
    </source>
</evidence>
<dbReference type="SUPFAM" id="SSF52047">
    <property type="entry name" value="RNI-like"/>
    <property type="match status" value="1"/>
</dbReference>
<keyword evidence="2" id="KW-1185">Reference proteome</keyword>
<evidence type="ECO:0008006" key="3">
    <source>
        <dbReference type="Google" id="ProtNLM"/>
    </source>
</evidence>
<organism evidence="1 2">
    <name type="scientific">Penicillium alfredii</name>
    <dbReference type="NCBI Taxonomy" id="1506179"/>
    <lineage>
        <taxon>Eukaryota</taxon>
        <taxon>Fungi</taxon>
        <taxon>Dikarya</taxon>
        <taxon>Ascomycota</taxon>
        <taxon>Pezizomycotina</taxon>
        <taxon>Eurotiomycetes</taxon>
        <taxon>Eurotiomycetidae</taxon>
        <taxon>Eurotiales</taxon>
        <taxon>Aspergillaceae</taxon>
        <taxon>Penicillium</taxon>
    </lineage>
</organism>
<dbReference type="AlphaFoldDB" id="A0A9W9F0W3"/>
<dbReference type="OrthoDB" id="3945550at2759"/>
<sequence>MSTPLIGLPPELLRLIAGNLSEDHPPSLSSFARANRRCYSAAAPFLFHTGHITTHRSQDLHQSVEKYSQKLQRNASTDYVRCLVIDGELTDCDPKDVDPVSLPHIARPQGLRATLDSPISLHGSLDEYDDAAGVAVSQTPEQIAKTNPAWQPVADLIQQLPLLSDLIFACHTQFPPCLLDALHEHRPTCRLHLNAFGLRSLNSYTTGPYEFQLVTSPSLYSIRVHYVDEDDDHHPDAVRRIVAALAPNLREVIMNRMLGGARIGASAAETPWPGFTQDTAFARERNLDHPPRGALRCLRLFDWMLLSRDVLEQWESCTDFCVLQVLKLETIVKKDALEYLATEVPAPFATPPPLSSLHLKGWHPDLSIASIVEHHGPHLHELSLTPCPGTSLTQSDLNHLASDCPRLQKLSITLRRSLGDVAEVSRYKTLGSTPHLQHISLALDASDQTVSAESAAAMDADDEPLPLPNRSAFDAFDHQICEIDVGSYCEPRNGHIRETLVNAALDGELARSTFRAIASGKHQRSVSSAASGSASWPLQTLSVRITGAGEFGDEHQPRPFHRVLWGLTRPWRVERNPRDDCDDLLVLPVPSSPHWMSAPAVLPKDLVPVWRRVWSLPDAGKWGDSWHALPLAEV</sequence>